<feature type="compositionally biased region" description="Polar residues" evidence="2">
    <location>
        <begin position="69"/>
        <end position="83"/>
    </location>
</feature>
<sequence>MLGSQLYRSWEISFVSGRDKPDGAGKATSQKSAVYANEKSDNSVVPEKLPNKGLAPAEVMEERELAKGNSEQPSASRTQSRTSALSGLLAVRQAARRDRRVKFTSLLHHVTVELLRESFYNLKRDAACGVDGISWREYEQDLHEKLKALHDKVHSGRYRARPVRRVFIPKADGSERPLGVTALEDKIVQTATVQVLNAIYEQNFLGLSYGFRPGRGQHDALDALSVGIQNSRVRWVLDVDIQAFFDTIDHDWMMCFLQHRIADRRMLALIARWLRTGVLKNGKRIPAKQGTPQGAPISPLLANIYLHYVMDLWIRQWRERTAWGQMIAVRYADDSVLGFEKHEEAWSFRHALEARLAQFNLKLHPEKTRLLRFGWFAIEDRRKNGEGKPETFDFLGFTHICNQTKNGMFVVGRVTIAKRMRATIKEIRAQLHKRRHEPVPVIGHWLSRLFKGYCNYYHVPGNTRRLDGFRREIIDAWRHALKRRSQRHRLNWERMTALARLFIPYPRELPMHPHPITRFGVKTQGRSRMR</sequence>
<dbReference type="PANTHER" id="PTHR34047">
    <property type="entry name" value="NUCLEAR INTRON MATURASE 1, MITOCHONDRIAL-RELATED"/>
    <property type="match status" value="1"/>
</dbReference>
<evidence type="ECO:0000256" key="2">
    <source>
        <dbReference type="SAM" id="MobiDB-lite"/>
    </source>
</evidence>
<dbReference type="Proteomes" id="UP000317951">
    <property type="component" value="Unassembled WGS sequence"/>
</dbReference>
<dbReference type="Pfam" id="PF00078">
    <property type="entry name" value="RVT_1"/>
    <property type="match status" value="1"/>
</dbReference>
<proteinExistence type="inferred from homology"/>
<dbReference type="CDD" id="cd01651">
    <property type="entry name" value="RT_G2_intron"/>
    <property type="match status" value="1"/>
</dbReference>
<comment type="similarity">
    <text evidence="1">Belongs to the bacterial reverse transcriptase family.</text>
</comment>
<evidence type="ECO:0000313" key="4">
    <source>
        <dbReference type="EMBL" id="TWS02160.1"/>
    </source>
</evidence>
<name>A0A5C5QA63_9PSED</name>
<protein>
    <submittedName>
        <fullName evidence="4">Group II intron reverse transcriptase/maturase</fullName>
        <ecNumber evidence="4">2.7.7.49</ecNumber>
    </submittedName>
</protein>
<evidence type="ECO:0000313" key="5">
    <source>
        <dbReference type="Proteomes" id="UP000317951"/>
    </source>
</evidence>
<dbReference type="PANTHER" id="PTHR34047:SF8">
    <property type="entry name" value="PROTEIN YKFC"/>
    <property type="match status" value="1"/>
</dbReference>
<feature type="domain" description="Reverse transcriptase" evidence="3">
    <location>
        <begin position="149"/>
        <end position="399"/>
    </location>
</feature>
<keyword evidence="4" id="KW-0548">Nucleotidyltransferase</keyword>
<dbReference type="OrthoDB" id="9793236at2"/>
<comment type="caution">
    <text evidence="4">The sequence shown here is derived from an EMBL/GenBank/DDBJ whole genome shotgun (WGS) entry which is preliminary data.</text>
</comment>
<dbReference type="InterPro" id="IPR051083">
    <property type="entry name" value="GrpII_Intron_Splice-Mob/Def"/>
</dbReference>
<dbReference type="GO" id="GO:0003964">
    <property type="term" value="F:RNA-directed DNA polymerase activity"/>
    <property type="evidence" value="ECO:0007669"/>
    <property type="project" value="UniProtKB-KW"/>
</dbReference>
<gene>
    <name evidence="4" type="primary">ltrA</name>
    <name evidence="4" type="ORF">FIV36_21470</name>
</gene>
<dbReference type="InterPro" id="IPR030931">
    <property type="entry name" value="Group_II_RT_mat"/>
</dbReference>
<dbReference type="NCBIfam" id="TIGR04416">
    <property type="entry name" value="group_II_RT_mat"/>
    <property type="match status" value="1"/>
</dbReference>
<dbReference type="InterPro" id="IPR000477">
    <property type="entry name" value="RT_dom"/>
</dbReference>
<dbReference type="EC" id="2.7.7.49" evidence="4"/>
<accession>A0A5C5QA63</accession>
<organism evidence="4 5">
    <name type="scientific">Pseudomonas extremaustralis</name>
    <dbReference type="NCBI Taxonomy" id="359110"/>
    <lineage>
        <taxon>Bacteria</taxon>
        <taxon>Pseudomonadati</taxon>
        <taxon>Pseudomonadota</taxon>
        <taxon>Gammaproteobacteria</taxon>
        <taxon>Pseudomonadales</taxon>
        <taxon>Pseudomonadaceae</taxon>
        <taxon>Pseudomonas</taxon>
    </lineage>
</organism>
<dbReference type="PROSITE" id="PS50878">
    <property type="entry name" value="RT_POL"/>
    <property type="match status" value="1"/>
</dbReference>
<dbReference type="SUPFAM" id="SSF56672">
    <property type="entry name" value="DNA/RNA polymerases"/>
    <property type="match status" value="1"/>
</dbReference>
<keyword evidence="4" id="KW-0808">Transferase</keyword>
<feature type="region of interest" description="Disordered" evidence="2">
    <location>
        <begin position="16"/>
        <end position="83"/>
    </location>
</feature>
<dbReference type="AlphaFoldDB" id="A0A5C5QA63"/>
<keyword evidence="4" id="KW-0695">RNA-directed DNA polymerase</keyword>
<evidence type="ECO:0000256" key="1">
    <source>
        <dbReference type="ARBA" id="ARBA00034120"/>
    </source>
</evidence>
<dbReference type="InterPro" id="IPR043502">
    <property type="entry name" value="DNA/RNA_pol_sf"/>
</dbReference>
<reference evidence="4 5" key="1">
    <citation type="submission" date="2019-06" db="EMBL/GenBank/DDBJ databases">
        <title>Pseudomonas bimorpha sp. nov. isolated from bovine raw milk and skim milk concentrate.</title>
        <authorList>
            <person name="Hofmann K."/>
            <person name="Huptas C."/>
            <person name="Doll E."/>
            <person name="Scherer S."/>
            <person name="Wenning M."/>
        </authorList>
    </citation>
    <scope>NUCLEOTIDE SEQUENCE [LARGE SCALE GENOMIC DNA]</scope>
    <source>
        <strain evidence="4 5">DSM 17835</strain>
    </source>
</reference>
<evidence type="ECO:0000259" key="3">
    <source>
        <dbReference type="PROSITE" id="PS50878"/>
    </source>
</evidence>
<dbReference type="EMBL" id="VFET01000020">
    <property type="protein sequence ID" value="TWS02160.1"/>
    <property type="molecule type" value="Genomic_DNA"/>
</dbReference>